<comment type="caution">
    <text evidence="3">The sequence shown here is derived from an EMBL/GenBank/DDBJ whole genome shotgun (WGS) entry which is preliminary data.</text>
</comment>
<sequence>MTLPNIAEKNFSTDLIISRELNAPRDKVFQAWTKSRHLIHWWGPKGFTMPSHKMDIHPGGMYRCDLKAPDGKDHWAQGVFREMIEPSHLAFSHSWEEDGASIPETFVTVELTEKNEKTVMIFHQSGFKSENQRDSHNDGWSQSFDRLENYLANSGNTF</sequence>
<dbReference type="AlphaFoldDB" id="A0A2W5HPJ4"/>
<organism evidence="3 4">
    <name type="scientific">Micavibrio aeruginosavorus</name>
    <dbReference type="NCBI Taxonomy" id="349221"/>
    <lineage>
        <taxon>Bacteria</taxon>
        <taxon>Pseudomonadati</taxon>
        <taxon>Bdellovibrionota</taxon>
        <taxon>Bdellovibrionia</taxon>
        <taxon>Bdellovibrionales</taxon>
        <taxon>Pseudobdellovibrionaceae</taxon>
        <taxon>Micavibrio</taxon>
    </lineage>
</organism>
<reference evidence="3 4" key="1">
    <citation type="submission" date="2017-08" db="EMBL/GenBank/DDBJ databases">
        <title>Infants hospitalized years apart are colonized by the same room-sourced microbial strains.</title>
        <authorList>
            <person name="Brooks B."/>
            <person name="Olm M.R."/>
            <person name="Firek B.A."/>
            <person name="Baker R."/>
            <person name="Thomas B.C."/>
            <person name="Morowitz M.J."/>
            <person name="Banfield J.F."/>
        </authorList>
    </citation>
    <scope>NUCLEOTIDE SEQUENCE [LARGE SCALE GENOMIC DNA]</scope>
    <source>
        <strain evidence="3">S2_006_000_R2_64</strain>
    </source>
</reference>
<name>A0A2W5HPJ4_9BACT</name>
<evidence type="ECO:0000259" key="2">
    <source>
        <dbReference type="Pfam" id="PF08327"/>
    </source>
</evidence>
<evidence type="ECO:0000256" key="1">
    <source>
        <dbReference type="ARBA" id="ARBA00006817"/>
    </source>
</evidence>
<dbReference type="SUPFAM" id="SSF55961">
    <property type="entry name" value="Bet v1-like"/>
    <property type="match status" value="1"/>
</dbReference>
<comment type="similarity">
    <text evidence="1">Belongs to the AHA1 family.</text>
</comment>
<proteinExistence type="inferred from homology"/>
<dbReference type="Pfam" id="PF08327">
    <property type="entry name" value="AHSA1"/>
    <property type="match status" value="1"/>
</dbReference>
<dbReference type="EMBL" id="QFOT01000055">
    <property type="protein sequence ID" value="PZP55679.1"/>
    <property type="molecule type" value="Genomic_DNA"/>
</dbReference>
<dbReference type="InterPro" id="IPR013538">
    <property type="entry name" value="ASHA1/2-like_C"/>
</dbReference>
<dbReference type="CDD" id="cd07814">
    <property type="entry name" value="SRPBCC_CalC_Aha1-like"/>
    <property type="match status" value="1"/>
</dbReference>
<feature type="domain" description="Activator of Hsp90 ATPase homologue 1/2-like C-terminal" evidence="2">
    <location>
        <begin position="22"/>
        <end position="151"/>
    </location>
</feature>
<protein>
    <submittedName>
        <fullName evidence="3">Polyketide cyclase</fullName>
    </submittedName>
</protein>
<dbReference type="Proteomes" id="UP000249739">
    <property type="component" value="Unassembled WGS sequence"/>
</dbReference>
<evidence type="ECO:0000313" key="4">
    <source>
        <dbReference type="Proteomes" id="UP000249739"/>
    </source>
</evidence>
<dbReference type="Gene3D" id="3.30.530.20">
    <property type="match status" value="1"/>
</dbReference>
<evidence type="ECO:0000313" key="3">
    <source>
        <dbReference type="EMBL" id="PZP55679.1"/>
    </source>
</evidence>
<gene>
    <name evidence="3" type="ORF">DI586_06050</name>
</gene>
<accession>A0A2W5HPJ4</accession>
<dbReference type="InterPro" id="IPR023393">
    <property type="entry name" value="START-like_dom_sf"/>
</dbReference>